<accession>A0A445MXJ2</accession>
<dbReference type="Gene3D" id="3.10.20.860">
    <property type="match status" value="1"/>
</dbReference>
<proteinExistence type="predicted"/>
<gene>
    <name evidence="1" type="ORF">PITCH_A2100005</name>
</gene>
<dbReference type="CDD" id="cd12870">
    <property type="entry name" value="MqsA"/>
    <property type="match status" value="1"/>
</dbReference>
<dbReference type="EMBL" id="OJIN01000125">
    <property type="protein sequence ID" value="SPD74188.1"/>
    <property type="molecule type" value="Genomic_DNA"/>
</dbReference>
<dbReference type="InterPro" id="IPR022453">
    <property type="entry name" value="Znf_MqsA-type"/>
</dbReference>
<evidence type="ECO:0000313" key="1">
    <source>
        <dbReference type="EMBL" id="SPD74188.1"/>
    </source>
</evidence>
<sequence length="194" mass="21524">MTSQTLSGAPDIAWIREKTRAGQYQISEHVIRFLMAGLLSVSEIETAIQTGEEIEIRKDAVRGESTLIRGLSGDKAIIILCSKGYDDHLIISLTYLTVHPEWAELQSAKLYRGDGMEDSSRKCFFCGGEIRSITVGNFDYRLEGKLYVIKNTPAGLCLQCGEKYVTAETAKKINALIEAGKFSGTEEVRVMQYS</sequence>
<evidence type="ECO:0008006" key="2">
    <source>
        <dbReference type="Google" id="ProtNLM"/>
    </source>
</evidence>
<protein>
    <recommendedName>
        <fullName evidence="2">YgiT-type zinc finger domain protein</fullName>
    </recommendedName>
</protein>
<organism evidence="1">
    <name type="scientific">uncultured Desulfobacterium sp</name>
    <dbReference type="NCBI Taxonomy" id="201089"/>
    <lineage>
        <taxon>Bacteria</taxon>
        <taxon>Pseudomonadati</taxon>
        <taxon>Thermodesulfobacteriota</taxon>
        <taxon>Desulfobacteria</taxon>
        <taxon>Desulfobacterales</taxon>
        <taxon>Desulfobacteriaceae</taxon>
        <taxon>Desulfobacterium</taxon>
        <taxon>environmental samples</taxon>
    </lineage>
</organism>
<dbReference type="AlphaFoldDB" id="A0A445MXJ2"/>
<name>A0A445MXJ2_9BACT</name>
<dbReference type="NCBIfam" id="TIGR03831">
    <property type="entry name" value="YgiT_finger"/>
    <property type="match status" value="1"/>
</dbReference>
<reference evidence="1" key="1">
    <citation type="submission" date="2018-01" db="EMBL/GenBank/DDBJ databases">
        <authorList>
            <person name="Regsiter A."/>
            <person name="William W."/>
        </authorList>
    </citation>
    <scope>NUCLEOTIDE SEQUENCE</scope>
    <source>
        <strain evidence="1">TRIP AH-1</strain>
    </source>
</reference>